<evidence type="ECO:0000313" key="1">
    <source>
        <dbReference type="EMBL" id="CBL55604.1"/>
    </source>
</evidence>
<sequence length="19" mass="2005">MPKPSNMTKATACTQPLDA</sequence>
<reference evidence="1 2" key="1">
    <citation type="journal article" date="2010" name="PLoS ONE">
        <title>The complete genome of Propionibacterium freudenreichii CIRM-BIA1, a hardy actinobacterium with food and probiotic applications.</title>
        <authorList>
            <person name="Falentin H."/>
            <person name="Deutsch S.M."/>
            <person name="Jan G."/>
            <person name="Loux V."/>
            <person name="Thierry A."/>
            <person name="Parayre S."/>
            <person name="Maillard M.B."/>
            <person name="Dherbecourt J."/>
            <person name="Cousin F.J."/>
            <person name="Jardin J."/>
            <person name="Siguier P."/>
            <person name="Couloux A."/>
            <person name="Barbe V."/>
            <person name="Vacherie B."/>
            <person name="Wincker P."/>
            <person name="Gibrat J.F."/>
            <person name="Gaillardin C."/>
            <person name="Lortal S."/>
        </authorList>
    </citation>
    <scope>NUCLEOTIDE SEQUENCE [LARGE SCALE GENOMIC DNA]</scope>
    <source>
        <strain evidence="2">ATCC 9614 / DSM 4902 / CIP 103027 / NCIMB 8099 / CIRM-BIA1</strain>
    </source>
</reference>
<dbReference type="HOGENOM" id="CLU_3429852_0_0_11"/>
<accession>D7GHN2</accession>
<dbReference type="Proteomes" id="UP000000936">
    <property type="component" value="Chromosome"/>
</dbReference>
<evidence type="ECO:0000313" key="2">
    <source>
        <dbReference type="Proteomes" id="UP000000936"/>
    </source>
</evidence>
<organism evidence="1 2">
    <name type="scientific">Propionibacterium freudenreichii subsp. shermanii (strain ATCC 9614 / DSM 4902 / CIP 103027 / NCIMB 8099 / CIRM-BIA1)</name>
    <dbReference type="NCBI Taxonomy" id="754252"/>
    <lineage>
        <taxon>Bacteria</taxon>
        <taxon>Bacillati</taxon>
        <taxon>Actinomycetota</taxon>
        <taxon>Actinomycetes</taxon>
        <taxon>Propionibacteriales</taxon>
        <taxon>Propionibacteriaceae</taxon>
        <taxon>Propionibacterium</taxon>
    </lineage>
</organism>
<keyword evidence="2" id="KW-1185">Reference proteome</keyword>
<proteinExistence type="predicted"/>
<gene>
    <name evidence="1" type="ordered locus">PFREUD_01000</name>
</gene>
<name>D7GHN2_PROFC</name>
<dbReference type="EMBL" id="FN806773">
    <property type="protein sequence ID" value="CBL55604.1"/>
    <property type="molecule type" value="Genomic_DNA"/>
</dbReference>
<dbReference type="AlphaFoldDB" id="D7GHN2"/>
<protein>
    <submittedName>
        <fullName evidence="1">Uncharacterized protein</fullName>
    </submittedName>
</protein>
<dbReference type="KEGG" id="pfr:PFREUD_01000"/>